<reference evidence="2" key="2">
    <citation type="submission" date="2016-06" db="EMBL/GenBank/DDBJ databases">
        <authorList>
            <person name="Kjaerup R.B."/>
            <person name="Dalgaard T.S."/>
            <person name="Juul-Madsen H.R."/>
        </authorList>
    </citation>
    <scope>NUCLEOTIDE SEQUENCE [LARGE SCALE GENOMIC DNA]</scope>
    <source>
        <strain evidence="2">DSM 43363</strain>
    </source>
</reference>
<reference evidence="4" key="1">
    <citation type="submission" date="2016-06" db="EMBL/GenBank/DDBJ databases">
        <authorList>
            <person name="Varghese N."/>
            <person name="Submissions Spin"/>
        </authorList>
    </citation>
    <scope>NUCLEOTIDE SEQUENCE [LARGE SCALE GENOMIC DNA]</scope>
    <source>
        <strain evidence="4">DSM 43363</strain>
    </source>
</reference>
<feature type="transmembrane region" description="Helical" evidence="1">
    <location>
        <begin position="54"/>
        <end position="72"/>
    </location>
</feature>
<accession>A0A1C6USG1</accession>
<reference evidence="3 5" key="3">
    <citation type="submission" date="2022-10" db="EMBL/GenBank/DDBJ databases">
        <title>The complete genomes of actinobacterial strains from the NBC collection.</title>
        <authorList>
            <person name="Joergensen T.S."/>
            <person name="Alvarez Arevalo M."/>
            <person name="Sterndorff E.B."/>
            <person name="Faurdal D."/>
            <person name="Vuksanovic O."/>
            <person name="Mourched A.-S."/>
            <person name="Charusanti P."/>
            <person name="Shaw S."/>
            <person name="Blin K."/>
            <person name="Weber T."/>
        </authorList>
    </citation>
    <scope>NUCLEOTIDE SEQUENCE [LARGE SCALE GENOMIC DNA]</scope>
    <source>
        <strain evidence="3 5">NBC 01809</strain>
    </source>
</reference>
<evidence type="ECO:0000256" key="1">
    <source>
        <dbReference type="SAM" id="Phobius"/>
    </source>
</evidence>
<keyword evidence="1" id="KW-1133">Transmembrane helix</keyword>
<evidence type="ECO:0000313" key="5">
    <source>
        <dbReference type="Proteomes" id="UP001334804"/>
    </source>
</evidence>
<keyword evidence="5" id="KW-1185">Reference proteome</keyword>
<dbReference type="RefSeq" id="WP_091624678.1">
    <property type="nucleotide sequence ID" value="NZ_CP109071.1"/>
</dbReference>
<dbReference type="EMBL" id="CP109071">
    <property type="protein sequence ID" value="WSA34745.1"/>
    <property type="molecule type" value="Genomic_DNA"/>
</dbReference>
<dbReference type="OrthoDB" id="3400629at2"/>
<dbReference type="EMBL" id="FMIC01000002">
    <property type="protein sequence ID" value="SCL56992.1"/>
    <property type="molecule type" value="Genomic_DNA"/>
</dbReference>
<feature type="transmembrane region" description="Helical" evidence="1">
    <location>
        <begin position="12"/>
        <end position="33"/>
    </location>
</feature>
<name>A0A1C6USG1_9ACTN</name>
<gene>
    <name evidence="2" type="ORF">GA0070608_1749</name>
    <name evidence="3" type="ORF">OIE14_12225</name>
</gene>
<evidence type="ECO:0000313" key="2">
    <source>
        <dbReference type="EMBL" id="SCL56992.1"/>
    </source>
</evidence>
<dbReference type="AlphaFoldDB" id="A0A1C6USG1"/>
<proteinExistence type="predicted"/>
<feature type="transmembrane region" description="Helical" evidence="1">
    <location>
        <begin position="87"/>
        <end position="106"/>
    </location>
</feature>
<sequence length="108" mass="11743">MSLDEPEPVWVALRLLIVVVSLSLLVLGVRVAVSRRVPGVWSRFARLTESQRSQPVRLGGNVALLGASQLVQQTPFLVPVPHPVGDALFAVALLLVVAAMAWFVLVRR</sequence>
<evidence type="ECO:0000313" key="4">
    <source>
        <dbReference type="Proteomes" id="UP000199343"/>
    </source>
</evidence>
<dbReference type="Proteomes" id="UP000199343">
    <property type="component" value="Unassembled WGS sequence"/>
</dbReference>
<organism evidence="2 4">
    <name type="scientific">Micromonospora peucetia</name>
    <dbReference type="NCBI Taxonomy" id="47871"/>
    <lineage>
        <taxon>Bacteria</taxon>
        <taxon>Bacillati</taxon>
        <taxon>Actinomycetota</taxon>
        <taxon>Actinomycetes</taxon>
        <taxon>Micromonosporales</taxon>
        <taxon>Micromonosporaceae</taxon>
        <taxon>Micromonospora</taxon>
    </lineage>
</organism>
<dbReference type="Proteomes" id="UP001334804">
    <property type="component" value="Chromosome"/>
</dbReference>
<keyword evidence="1" id="KW-0812">Transmembrane</keyword>
<keyword evidence="1" id="KW-0472">Membrane</keyword>
<evidence type="ECO:0000313" key="3">
    <source>
        <dbReference type="EMBL" id="WSA34745.1"/>
    </source>
</evidence>
<protein>
    <submittedName>
        <fullName evidence="2">Uncharacterized protein</fullName>
    </submittedName>
</protein>